<dbReference type="OrthoDB" id="3563121at2759"/>
<keyword evidence="4" id="KW-1185">Reference proteome</keyword>
<dbReference type="PANTHER" id="PTHR35910">
    <property type="entry name" value="2EXR DOMAIN-CONTAINING PROTEIN"/>
    <property type="match status" value="1"/>
</dbReference>
<comment type="caution">
    <text evidence="3">The sequence shown here is derived from an EMBL/GenBank/DDBJ whole genome shotgun (WGS) entry which is preliminary data.</text>
</comment>
<dbReference type="Pfam" id="PF20150">
    <property type="entry name" value="2EXR"/>
    <property type="match status" value="1"/>
</dbReference>
<sequence>MASPTSTCAEGCDAPETSATCGEKDRTNENYRSLTIDEDMEIRLYCCGVLDRTHAEYVNLEELRAMSIRQAHQTDIELFRLKISPSNWLIDSPQMLAWKNTHDAHYQIRENYDRVAAVRIEELRNAFQQQLLHQGIKKTRDATVPAYTFVKFLELPVELRHMIWVFGTGHRNPRERDLEYTRAKLPFLNQSVVFPSPESDIFPLHYQGREQYASSPSPLRESPPSLLHTCRESRAVAQKIFFALPCNLLYGGFSSQLYFNSLFDNFYMEGTWASHDVILICLLAKFGSKKAPLPEMLHYINLAQAIRNMTVSIDIFVDIPIKYWAEFTSLRTLSIGIYHERSDTETPDDVMCFPHEFLNPIPESNDAKRAEYVLRVTTKAFESYAKRNPKFKSPKLDVVIQHKEHHNNFAILPEDGTELEIASKWDFEHFQYIQLSGEKESDHPWIEDFLGKACRDTVNRHEPGVACACLGTFVDEVDLSTMFDWVDGY</sequence>
<evidence type="ECO:0000256" key="1">
    <source>
        <dbReference type="SAM" id="MobiDB-lite"/>
    </source>
</evidence>
<dbReference type="PANTHER" id="PTHR35910:SF6">
    <property type="entry name" value="2EXR DOMAIN-CONTAINING PROTEIN"/>
    <property type="match status" value="1"/>
</dbReference>
<gene>
    <name evidence="3" type="ORF">HYALB_00005311</name>
</gene>
<dbReference type="EMBL" id="CAJVRM010000596">
    <property type="protein sequence ID" value="CAG8982311.1"/>
    <property type="molecule type" value="Genomic_DNA"/>
</dbReference>
<dbReference type="InterPro" id="IPR045518">
    <property type="entry name" value="2EXR"/>
</dbReference>
<dbReference type="AlphaFoldDB" id="A0A9N9M3E6"/>
<feature type="domain" description="2EXR" evidence="2">
    <location>
        <begin position="149"/>
        <end position="264"/>
    </location>
</feature>
<dbReference type="Proteomes" id="UP000701801">
    <property type="component" value="Unassembled WGS sequence"/>
</dbReference>
<accession>A0A9N9M3E6</accession>
<feature type="region of interest" description="Disordered" evidence="1">
    <location>
        <begin position="1"/>
        <end position="24"/>
    </location>
</feature>
<protein>
    <recommendedName>
        <fullName evidence="2">2EXR domain-containing protein</fullName>
    </recommendedName>
</protein>
<evidence type="ECO:0000313" key="3">
    <source>
        <dbReference type="EMBL" id="CAG8982311.1"/>
    </source>
</evidence>
<reference evidence="3" key="1">
    <citation type="submission" date="2021-07" db="EMBL/GenBank/DDBJ databases">
        <authorList>
            <person name="Durling M."/>
        </authorList>
    </citation>
    <scope>NUCLEOTIDE SEQUENCE</scope>
</reference>
<organism evidence="3 4">
    <name type="scientific">Hymenoscyphus albidus</name>
    <dbReference type="NCBI Taxonomy" id="595503"/>
    <lineage>
        <taxon>Eukaryota</taxon>
        <taxon>Fungi</taxon>
        <taxon>Dikarya</taxon>
        <taxon>Ascomycota</taxon>
        <taxon>Pezizomycotina</taxon>
        <taxon>Leotiomycetes</taxon>
        <taxon>Helotiales</taxon>
        <taxon>Helotiaceae</taxon>
        <taxon>Hymenoscyphus</taxon>
    </lineage>
</organism>
<evidence type="ECO:0000259" key="2">
    <source>
        <dbReference type="Pfam" id="PF20150"/>
    </source>
</evidence>
<evidence type="ECO:0000313" key="4">
    <source>
        <dbReference type="Proteomes" id="UP000701801"/>
    </source>
</evidence>
<proteinExistence type="predicted"/>
<name>A0A9N9M3E6_9HELO</name>